<evidence type="ECO:0000256" key="5">
    <source>
        <dbReference type="ARBA" id="ARBA00022553"/>
    </source>
</evidence>
<feature type="domain" description="Histidine kinase" evidence="16">
    <location>
        <begin position="425"/>
        <end position="638"/>
    </location>
</feature>
<dbReference type="GO" id="GO:0016036">
    <property type="term" value="P:cellular response to phosphate starvation"/>
    <property type="evidence" value="ECO:0007669"/>
    <property type="project" value="TreeGrafter"/>
</dbReference>
<dbReference type="SMART" id="SM00388">
    <property type="entry name" value="HisKA"/>
    <property type="match status" value="1"/>
</dbReference>
<evidence type="ECO:0000256" key="2">
    <source>
        <dbReference type="ARBA" id="ARBA00004651"/>
    </source>
</evidence>
<keyword evidence="5" id="KW-0597">Phosphoprotein</keyword>
<protein>
    <recommendedName>
        <fullName evidence="3">histidine kinase</fullName>
        <ecNumber evidence="3">2.7.13.3</ecNumber>
    </recommendedName>
</protein>
<keyword evidence="12" id="KW-0902">Two-component regulatory system</keyword>
<dbReference type="Pfam" id="PF00672">
    <property type="entry name" value="HAMP"/>
    <property type="match status" value="1"/>
</dbReference>
<accession>A0A1Y6ABL1</accession>
<dbReference type="InterPro" id="IPR050351">
    <property type="entry name" value="BphY/WalK/GraS-like"/>
</dbReference>
<dbReference type="SUPFAM" id="SSF158472">
    <property type="entry name" value="HAMP domain-like"/>
    <property type="match status" value="1"/>
</dbReference>
<proteinExistence type="predicted"/>
<feature type="transmembrane region" description="Helical" evidence="15">
    <location>
        <begin position="45"/>
        <end position="65"/>
    </location>
</feature>
<keyword evidence="10" id="KW-0067">ATP-binding</keyword>
<keyword evidence="4" id="KW-1003">Cell membrane</keyword>
<evidence type="ECO:0000256" key="10">
    <source>
        <dbReference type="ARBA" id="ARBA00022840"/>
    </source>
</evidence>
<feature type="coiled-coil region" evidence="14">
    <location>
        <begin position="388"/>
        <end position="415"/>
    </location>
</feature>
<dbReference type="InterPro" id="IPR005467">
    <property type="entry name" value="His_kinase_dom"/>
</dbReference>
<reference evidence="19" key="1">
    <citation type="submission" date="2017-04" db="EMBL/GenBank/DDBJ databases">
        <authorList>
            <person name="Criscuolo A."/>
        </authorList>
    </citation>
    <scope>NUCLEOTIDE SEQUENCE [LARGE SCALE GENOMIC DNA]</scope>
</reference>
<evidence type="ECO:0000256" key="6">
    <source>
        <dbReference type="ARBA" id="ARBA00022679"/>
    </source>
</evidence>
<dbReference type="Gene3D" id="3.30.565.10">
    <property type="entry name" value="Histidine kinase-like ATPase, C-terminal domain"/>
    <property type="match status" value="1"/>
</dbReference>
<comment type="subcellular location">
    <subcellularLocation>
        <location evidence="2">Cell membrane</location>
        <topology evidence="2">Multi-pass membrane protein</topology>
    </subcellularLocation>
</comment>
<dbReference type="InterPro" id="IPR036097">
    <property type="entry name" value="HisK_dim/P_sf"/>
</dbReference>
<gene>
    <name evidence="18" type="primary">phoR_8</name>
    <name evidence="18" type="ORF">BACERE00185_03782</name>
</gene>
<evidence type="ECO:0000256" key="12">
    <source>
        <dbReference type="ARBA" id="ARBA00023012"/>
    </source>
</evidence>
<dbReference type="Pfam" id="PF02518">
    <property type="entry name" value="HATPase_c"/>
    <property type="match status" value="1"/>
</dbReference>
<feature type="domain" description="HAMP" evidence="17">
    <location>
        <begin position="344"/>
        <end position="396"/>
    </location>
</feature>
<dbReference type="GO" id="GO:0004721">
    <property type="term" value="F:phosphoprotein phosphatase activity"/>
    <property type="evidence" value="ECO:0007669"/>
    <property type="project" value="TreeGrafter"/>
</dbReference>
<comment type="catalytic activity">
    <reaction evidence="1">
        <text>ATP + protein L-histidine = ADP + protein N-phospho-L-histidine.</text>
        <dbReference type="EC" id="2.7.13.3"/>
    </reaction>
</comment>
<dbReference type="Pfam" id="PF00512">
    <property type="entry name" value="HisKA"/>
    <property type="match status" value="1"/>
</dbReference>
<dbReference type="CDD" id="cd06225">
    <property type="entry name" value="HAMP"/>
    <property type="match status" value="1"/>
</dbReference>
<dbReference type="GO" id="GO:0005524">
    <property type="term" value="F:ATP binding"/>
    <property type="evidence" value="ECO:0007669"/>
    <property type="project" value="UniProtKB-KW"/>
</dbReference>
<dbReference type="PANTHER" id="PTHR45453">
    <property type="entry name" value="PHOSPHATE REGULON SENSOR PROTEIN PHOR"/>
    <property type="match status" value="1"/>
</dbReference>
<evidence type="ECO:0000256" key="14">
    <source>
        <dbReference type="SAM" id="Coils"/>
    </source>
</evidence>
<keyword evidence="6 18" id="KW-0808">Transferase</keyword>
<evidence type="ECO:0000256" key="13">
    <source>
        <dbReference type="ARBA" id="ARBA00023136"/>
    </source>
</evidence>
<dbReference type="GO" id="GO:0000155">
    <property type="term" value="F:phosphorelay sensor kinase activity"/>
    <property type="evidence" value="ECO:0007669"/>
    <property type="project" value="InterPro"/>
</dbReference>
<dbReference type="Gene3D" id="1.10.287.130">
    <property type="match status" value="1"/>
</dbReference>
<dbReference type="Proteomes" id="UP000194439">
    <property type="component" value="Unassembled WGS sequence"/>
</dbReference>
<evidence type="ECO:0000256" key="3">
    <source>
        <dbReference type="ARBA" id="ARBA00012438"/>
    </source>
</evidence>
<dbReference type="EC" id="2.7.13.3" evidence="3"/>
<dbReference type="SMART" id="SM00304">
    <property type="entry name" value="HAMP"/>
    <property type="match status" value="1"/>
</dbReference>
<feature type="transmembrane region" description="Helical" evidence="15">
    <location>
        <begin position="14"/>
        <end position="33"/>
    </location>
</feature>
<keyword evidence="9" id="KW-0418">Kinase</keyword>
<dbReference type="EMBL" id="FWZD01000060">
    <property type="protein sequence ID" value="SME27325.1"/>
    <property type="molecule type" value="Genomic_DNA"/>
</dbReference>
<evidence type="ECO:0000256" key="15">
    <source>
        <dbReference type="SAM" id="Phobius"/>
    </source>
</evidence>
<evidence type="ECO:0000313" key="19">
    <source>
        <dbReference type="Proteomes" id="UP000194439"/>
    </source>
</evidence>
<dbReference type="InterPro" id="IPR003594">
    <property type="entry name" value="HATPase_dom"/>
</dbReference>
<evidence type="ECO:0000256" key="9">
    <source>
        <dbReference type="ARBA" id="ARBA00022777"/>
    </source>
</evidence>
<feature type="transmembrane region" description="Helical" evidence="15">
    <location>
        <begin position="323"/>
        <end position="343"/>
    </location>
</feature>
<evidence type="ECO:0000256" key="7">
    <source>
        <dbReference type="ARBA" id="ARBA00022692"/>
    </source>
</evidence>
<dbReference type="SUPFAM" id="SSF55874">
    <property type="entry name" value="ATPase domain of HSP90 chaperone/DNA topoisomerase II/histidine kinase"/>
    <property type="match status" value="1"/>
</dbReference>
<dbReference type="FunFam" id="1.10.287.130:FF:000001">
    <property type="entry name" value="Two-component sensor histidine kinase"/>
    <property type="match status" value="1"/>
</dbReference>
<evidence type="ECO:0000256" key="11">
    <source>
        <dbReference type="ARBA" id="ARBA00022989"/>
    </source>
</evidence>
<evidence type="ECO:0000256" key="4">
    <source>
        <dbReference type="ARBA" id="ARBA00022475"/>
    </source>
</evidence>
<name>A0A1Y6ABL1_9BACI</name>
<dbReference type="Gene3D" id="6.10.340.10">
    <property type="match status" value="1"/>
</dbReference>
<keyword evidence="13 15" id="KW-0472">Membrane</keyword>
<evidence type="ECO:0000313" key="18">
    <source>
        <dbReference type="EMBL" id="SME27325.1"/>
    </source>
</evidence>
<keyword evidence="14" id="KW-0175">Coiled coil</keyword>
<keyword evidence="11 15" id="KW-1133">Transmembrane helix</keyword>
<dbReference type="CDD" id="cd00082">
    <property type="entry name" value="HisKA"/>
    <property type="match status" value="1"/>
</dbReference>
<evidence type="ECO:0000256" key="1">
    <source>
        <dbReference type="ARBA" id="ARBA00000085"/>
    </source>
</evidence>
<evidence type="ECO:0000259" key="16">
    <source>
        <dbReference type="PROSITE" id="PS50109"/>
    </source>
</evidence>
<dbReference type="PANTHER" id="PTHR45453:SF3">
    <property type="entry name" value="HISTIDINE KINASE"/>
    <property type="match status" value="1"/>
</dbReference>
<dbReference type="InterPro" id="IPR003660">
    <property type="entry name" value="HAMP_dom"/>
</dbReference>
<dbReference type="SMART" id="SM00387">
    <property type="entry name" value="HATPase_c"/>
    <property type="match status" value="1"/>
</dbReference>
<dbReference type="PROSITE" id="PS50109">
    <property type="entry name" value="HIS_KIN"/>
    <property type="match status" value="1"/>
</dbReference>
<dbReference type="InterPro" id="IPR004358">
    <property type="entry name" value="Sig_transdc_His_kin-like_C"/>
</dbReference>
<dbReference type="InterPro" id="IPR003661">
    <property type="entry name" value="HisK_dim/P_dom"/>
</dbReference>
<dbReference type="GO" id="GO:0005886">
    <property type="term" value="C:plasma membrane"/>
    <property type="evidence" value="ECO:0007669"/>
    <property type="project" value="UniProtKB-SubCell"/>
</dbReference>
<evidence type="ECO:0000256" key="8">
    <source>
        <dbReference type="ARBA" id="ARBA00022741"/>
    </source>
</evidence>
<evidence type="ECO:0000259" key="17">
    <source>
        <dbReference type="PROSITE" id="PS50885"/>
    </source>
</evidence>
<keyword evidence="7 15" id="KW-0812">Transmembrane</keyword>
<dbReference type="FunFam" id="3.30.565.10:FF:000006">
    <property type="entry name" value="Sensor histidine kinase WalK"/>
    <property type="match status" value="1"/>
</dbReference>
<dbReference type="PROSITE" id="PS50885">
    <property type="entry name" value="HAMP"/>
    <property type="match status" value="1"/>
</dbReference>
<dbReference type="AlphaFoldDB" id="A0A1Y6ABL1"/>
<dbReference type="SUPFAM" id="SSF47384">
    <property type="entry name" value="Homodimeric domain of signal transducing histidine kinase"/>
    <property type="match status" value="1"/>
</dbReference>
<organism evidence="18 19">
    <name type="scientific">Bacillus mobilis</name>
    <dbReference type="NCBI Taxonomy" id="2026190"/>
    <lineage>
        <taxon>Bacteria</taxon>
        <taxon>Bacillati</taxon>
        <taxon>Bacillota</taxon>
        <taxon>Bacilli</taxon>
        <taxon>Bacillales</taxon>
        <taxon>Bacillaceae</taxon>
        <taxon>Bacillus</taxon>
        <taxon>Bacillus cereus group</taxon>
    </lineage>
</organism>
<sequence length="641" mass="73565">MTFYKKLLSEETDFPLYFLATFVIIKKSFTVFLTRGDAVKNRSIVFKLFLLTSTLFTIIFLLFFLGQSLFLEKFYINKKVKTVQNSFEKFVDNYEKSGKTYEEIRKLKQEFHDKTNAEMQFLNANGIIKSDNNFYIDVINPKNNKPYSIPLNNLLTPEEYNKFENLGLKKDGMINVVGFVQDSTITPIELTTNYNRWQNEYINSDFQSINGNPAKNRLTSRSKTVTQIEFTGIVSKLQLPSKADVRLANDLETLQAVQYFAEIIRDGTTSPQQLSHFLLDSGENIKNSIFVQPIMEDGKIKEYAFAVASLQPVNEAMLVLKDYYVYALIIVFLVIILLSFYYSKIIVKPLIKMNRVTKKMANFDFSEKLPVTADDEIGGLSGSINTLSVNLKDRIDRLNVANTKLQQDIERERQLEKTRKEFISGVSHELKTPLSVIRSFAEGIKDGVSKDTTYYTDVILEETENMNRLIVEMLELAKLESGTYKLDMTTFSIGELIQQVYTKLLFSMEEKHLQVSIDVDSSILVKANRSRIEQVVVNLLSNAIRYTPDGEKIQVSVIEMEDTVKIEIENTGNPIPEDSLEKIWDRFYRLDASRSRHTGGTGLGLSIVKNILDLHHAEYGVYNTTNSVVFYFNLQKVKEVK</sequence>
<dbReference type="PRINTS" id="PR00344">
    <property type="entry name" value="BCTRLSENSOR"/>
</dbReference>
<dbReference type="InterPro" id="IPR036890">
    <property type="entry name" value="HATPase_C_sf"/>
</dbReference>
<keyword evidence="8" id="KW-0547">Nucleotide-binding</keyword>